<evidence type="ECO:0000313" key="1">
    <source>
        <dbReference type="EMBL" id="TNN23058.1"/>
    </source>
</evidence>
<protein>
    <submittedName>
        <fullName evidence="1">Uncharacterized protein</fullName>
    </submittedName>
</protein>
<comment type="caution">
    <text evidence="1">The sequence shown here is derived from an EMBL/GenBank/DDBJ whole genome shotgun (WGS) entry which is preliminary data.</text>
</comment>
<keyword evidence="2" id="KW-1185">Reference proteome</keyword>
<dbReference type="EMBL" id="SRLO01019974">
    <property type="protein sequence ID" value="TNN23058.1"/>
    <property type="molecule type" value="Genomic_DNA"/>
</dbReference>
<dbReference type="AlphaFoldDB" id="A0A4Z2E2S2"/>
<proteinExistence type="predicted"/>
<dbReference type="Proteomes" id="UP000314294">
    <property type="component" value="Unassembled WGS sequence"/>
</dbReference>
<gene>
    <name evidence="1" type="ORF">EYF80_066825</name>
</gene>
<accession>A0A4Z2E2S2</accession>
<name>A0A4Z2E2S2_9TELE</name>
<organism evidence="1 2">
    <name type="scientific">Liparis tanakae</name>
    <name type="common">Tanaka's snailfish</name>
    <dbReference type="NCBI Taxonomy" id="230148"/>
    <lineage>
        <taxon>Eukaryota</taxon>
        <taxon>Metazoa</taxon>
        <taxon>Chordata</taxon>
        <taxon>Craniata</taxon>
        <taxon>Vertebrata</taxon>
        <taxon>Euteleostomi</taxon>
        <taxon>Actinopterygii</taxon>
        <taxon>Neopterygii</taxon>
        <taxon>Teleostei</taxon>
        <taxon>Neoteleostei</taxon>
        <taxon>Acanthomorphata</taxon>
        <taxon>Eupercaria</taxon>
        <taxon>Perciformes</taxon>
        <taxon>Cottioidei</taxon>
        <taxon>Cottales</taxon>
        <taxon>Liparidae</taxon>
        <taxon>Liparis</taxon>
    </lineage>
</organism>
<evidence type="ECO:0000313" key="2">
    <source>
        <dbReference type="Proteomes" id="UP000314294"/>
    </source>
</evidence>
<sequence>MYRRGVSVTLMVSYQARLVCRRLAEFTSDGPLVEQACSRAEAERRPIALMDKPPLFGTSLQ</sequence>
<reference evidence="1 2" key="1">
    <citation type="submission" date="2019-03" db="EMBL/GenBank/DDBJ databases">
        <title>First draft genome of Liparis tanakae, snailfish: a comprehensive survey of snailfish specific genes.</title>
        <authorList>
            <person name="Kim W."/>
            <person name="Song I."/>
            <person name="Jeong J.-H."/>
            <person name="Kim D."/>
            <person name="Kim S."/>
            <person name="Ryu S."/>
            <person name="Song J.Y."/>
            <person name="Lee S.K."/>
        </authorList>
    </citation>
    <scope>NUCLEOTIDE SEQUENCE [LARGE SCALE GENOMIC DNA]</scope>
    <source>
        <tissue evidence="1">Muscle</tissue>
    </source>
</reference>